<keyword evidence="2" id="KW-1185">Reference proteome</keyword>
<gene>
    <name evidence="1" type="ORF">GWI33_007930</name>
</gene>
<comment type="caution">
    <text evidence="1">The sequence shown here is derived from an EMBL/GenBank/DDBJ whole genome shotgun (WGS) entry which is preliminary data.</text>
</comment>
<dbReference type="EMBL" id="JAACXV010000385">
    <property type="protein sequence ID" value="KAF7278815.1"/>
    <property type="molecule type" value="Genomic_DNA"/>
</dbReference>
<protein>
    <submittedName>
        <fullName evidence="1">Uncharacterized protein</fullName>
    </submittedName>
</protein>
<evidence type="ECO:0000313" key="1">
    <source>
        <dbReference type="EMBL" id="KAF7278815.1"/>
    </source>
</evidence>
<dbReference type="AlphaFoldDB" id="A0A834IJ53"/>
<sequence length="152" mass="17793">MVLGARLLIQKVNSKLPVLKLHYKIRKTVQIGPEQKVFDSMKKTFHLKKKSFCQVSMFHQINMSLMSKDREKKSKETLRYDPNEQAQFHETNVQDSVLEASEQDPIQEVNEQGSIQKASEQLFSDNICNNNENWDFIRTLRLSAEFLISYIN</sequence>
<reference evidence="1" key="1">
    <citation type="submission" date="2020-08" db="EMBL/GenBank/DDBJ databases">
        <title>Genome sequencing and assembly of the red palm weevil Rhynchophorus ferrugineus.</title>
        <authorList>
            <person name="Dias G.B."/>
            <person name="Bergman C.M."/>
            <person name="Manee M."/>
        </authorList>
    </citation>
    <scope>NUCLEOTIDE SEQUENCE</scope>
    <source>
        <strain evidence="1">AA-2017</strain>
        <tissue evidence="1">Whole larva</tissue>
    </source>
</reference>
<organism evidence="1 2">
    <name type="scientific">Rhynchophorus ferrugineus</name>
    <name type="common">Red palm weevil</name>
    <name type="synonym">Curculio ferrugineus</name>
    <dbReference type="NCBI Taxonomy" id="354439"/>
    <lineage>
        <taxon>Eukaryota</taxon>
        <taxon>Metazoa</taxon>
        <taxon>Ecdysozoa</taxon>
        <taxon>Arthropoda</taxon>
        <taxon>Hexapoda</taxon>
        <taxon>Insecta</taxon>
        <taxon>Pterygota</taxon>
        <taxon>Neoptera</taxon>
        <taxon>Endopterygota</taxon>
        <taxon>Coleoptera</taxon>
        <taxon>Polyphaga</taxon>
        <taxon>Cucujiformia</taxon>
        <taxon>Curculionidae</taxon>
        <taxon>Dryophthorinae</taxon>
        <taxon>Rhynchophorus</taxon>
    </lineage>
</organism>
<proteinExistence type="predicted"/>
<dbReference type="Proteomes" id="UP000625711">
    <property type="component" value="Unassembled WGS sequence"/>
</dbReference>
<accession>A0A834IJ53</accession>
<evidence type="ECO:0000313" key="2">
    <source>
        <dbReference type="Proteomes" id="UP000625711"/>
    </source>
</evidence>
<name>A0A834IJ53_RHYFE</name>